<dbReference type="Pfam" id="PF02886">
    <property type="entry name" value="LBP_BPI_CETP_C"/>
    <property type="match status" value="1"/>
</dbReference>
<protein>
    <recommendedName>
        <fullName evidence="3">Lipid-binding serum glycoprotein C-terminal domain-containing protein</fullName>
    </recommendedName>
</protein>
<dbReference type="Pfam" id="PF01273">
    <property type="entry name" value="LBP_BPI_CETP"/>
    <property type="match status" value="1"/>
</dbReference>
<keyword evidence="2" id="KW-1015">Disulfide bond</keyword>
<dbReference type="InterPro" id="IPR032942">
    <property type="entry name" value="BPI/LBP/Plunc"/>
</dbReference>
<feature type="domain" description="Lipid-binding serum glycoprotein C-terminal" evidence="3">
    <location>
        <begin position="285"/>
        <end position="478"/>
    </location>
</feature>
<evidence type="ECO:0000256" key="2">
    <source>
        <dbReference type="ARBA" id="ARBA00023157"/>
    </source>
</evidence>
<dbReference type="GO" id="GO:0120017">
    <property type="term" value="F:ceramide transfer activity"/>
    <property type="evidence" value="ECO:0007669"/>
    <property type="project" value="TreeGrafter"/>
</dbReference>
<dbReference type="Ensembl" id="ENSMALT00000023363.1">
    <property type="protein sequence ID" value="ENSMALP00000022926.1"/>
    <property type="gene ID" value="ENSMALG00000015991.1"/>
</dbReference>
<reference evidence="4" key="1">
    <citation type="submission" date="2025-08" db="UniProtKB">
        <authorList>
            <consortium name="Ensembl"/>
        </authorList>
    </citation>
    <scope>IDENTIFICATION</scope>
</reference>
<accession>A0A3Q3QYS2</accession>
<evidence type="ECO:0000313" key="5">
    <source>
        <dbReference type="Proteomes" id="UP000261600"/>
    </source>
</evidence>
<dbReference type="AlphaFoldDB" id="A0A3Q3QYS2"/>
<dbReference type="PANTHER" id="PTHR10504">
    <property type="entry name" value="BACTERICIDAL PERMEABILITY-INCREASING BPI PROTEIN-RELATED"/>
    <property type="match status" value="1"/>
</dbReference>
<dbReference type="PANTHER" id="PTHR10504:SF16">
    <property type="entry name" value="PHOSPHOLIPID TRANSFER PROTEIN"/>
    <property type="match status" value="1"/>
</dbReference>
<dbReference type="STRING" id="43700.ENSMALP00000022926"/>
<name>A0A3Q3QYS2_MONAL</name>
<dbReference type="GO" id="GO:0034375">
    <property type="term" value="P:high-density lipoprotein particle remodeling"/>
    <property type="evidence" value="ECO:0007669"/>
    <property type="project" value="TreeGrafter"/>
</dbReference>
<dbReference type="GO" id="GO:0008289">
    <property type="term" value="F:lipid binding"/>
    <property type="evidence" value="ECO:0007669"/>
    <property type="project" value="InterPro"/>
</dbReference>
<evidence type="ECO:0000256" key="1">
    <source>
        <dbReference type="ARBA" id="ARBA00007292"/>
    </source>
</evidence>
<evidence type="ECO:0000259" key="3">
    <source>
        <dbReference type="SMART" id="SM00329"/>
    </source>
</evidence>
<organism evidence="4 5">
    <name type="scientific">Monopterus albus</name>
    <name type="common">Swamp eel</name>
    <dbReference type="NCBI Taxonomy" id="43700"/>
    <lineage>
        <taxon>Eukaryota</taxon>
        <taxon>Metazoa</taxon>
        <taxon>Chordata</taxon>
        <taxon>Craniata</taxon>
        <taxon>Vertebrata</taxon>
        <taxon>Euteleostomi</taxon>
        <taxon>Actinopterygii</taxon>
        <taxon>Neopterygii</taxon>
        <taxon>Teleostei</taxon>
        <taxon>Neoteleostei</taxon>
        <taxon>Acanthomorphata</taxon>
        <taxon>Anabantaria</taxon>
        <taxon>Synbranchiformes</taxon>
        <taxon>Synbranchidae</taxon>
        <taxon>Monopterus</taxon>
    </lineage>
</organism>
<dbReference type="Proteomes" id="UP000261600">
    <property type="component" value="Unplaced"/>
</dbReference>
<comment type="similarity">
    <text evidence="1">Belongs to the BPI/LBP/Plunc superfamily. BPI/LBP family.</text>
</comment>
<dbReference type="GO" id="GO:0035627">
    <property type="term" value="P:ceramide transport"/>
    <property type="evidence" value="ECO:0007669"/>
    <property type="project" value="TreeGrafter"/>
</dbReference>
<dbReference type="SMART" id="SM00329">
    <property type="entry name" value="BPI2"/>
    <property type="match status" value="1"/>
</dbReference>
<dbReference type="GO" id="GO:0005615">
    <property type="term" value="C:extracellular space"/>
    <property type="evidence" value="ECO:0007669"/>
    <property type="project" value="TreeGrafter"/>
</dbReference>
<dbReference type="InterPro" id="IPR017943">
    <property type="entry name" value="Bactericidal_perm-incr_a/b_dom"/>
</dbReference>
<dbReference type="GO" id="GO:1990050">
    <property type="term" value="F:phosphatidic acid transfer activity"/>
    <property type="evidence" value="ECO:0007669"/>
    <property type="project" value="TreeGrafter"/>
</dbReference>
<dbReference type="InterPro" id="IPR017942">
    <property type="entry name" value="Lipid-bd_serum_glycop_N"/>
</dbReference>
<dbReference type="SUPFAM" id="SSF55394">
    <property type="entry name" value="Bactericidal permeability-increasing protein, BPI"/>
    <property type="match status" value="2"/>
</dbReference>
<reference evidence="4" key="2">
    <citation type="submission" date="2025-09" db="UniProtKB">
        <authorList>
            <consortium name="Ensembl"/>
        </authorList>
    </citation>
    <scope>IDENTIFICATION</scope>
</reference>
<evidence type="ECO:0000313" key="4">
    <source>
        <dbReference type="Ensembl" id="ENSMALP00000022926.1"/>
    </source>
</evidence>
<dbReference type="Gene3D" id="3.15.20.10">
    <property type="entry name" value="Bactericidal permeability-increasing protein, domain 2"/>
    <property type="match status" value="1"/>
</dbReference>
<proteinExistence type="inferred from homology"/>
<sequence length="496" mass="54610">MLVQRFSMRCSSLRVLSHYLAIHTPKHSHTGVITGSNCWFSVLLKDTLTSRLDKPGIKLLILRLGDNPVYLLSHSHLPKTASAFSFTAALSLNPLLRFTFTQLVVNQADLRFRENSGFQLVIQNLVVTATFDRQLDLHIIQDRGSSVFEAGGVNVNIEVSLIRTEQGHLRVAIPDCQASADKMQLLSTGTLSLVWNIVQPCLRHFFGVLFCPAVNRFGLPRVNQMLDTIPMSAEVFPGLGINLLYSVTRDVQVTATTLDLSFKGLVYQQGEDIAAVNTGVDPVFSETNLMAYVGVSEFFLNKIATSLYNAGALKKKYEGVPSRFARSAVRFLQFFRQPWHLFNNLATEVGLTELPVLTITQHDGLTIRVRVRVRAVSTPAAREPSVITSVSAICQVSGKPGIQGNLLTLPHQDVRCSIVTKNAVRDVLVRPLNTKLSDSLSDFLGGCFGQALPVPLPQGVIFTQGMVTYHDGFMVVAGDLNFTPTGRRNIETAFGR</sequence>
<dbReference type="InterPro" id="IPR001124">
    <property type="entry name" value="Lipid-bd_serum_glycop_C"/>
</dbReference>
<keyword evidence="5" id="KW-1185">Reference proteome</keyword>
<dbReference type="GO" id="GO:1904121">
    <property type="term" value="F:phosphatidylethanolamine transfer activity"/>
    <property type="evidence" value="ECO:0007669"/>
    <property type="project" value="TreeGrafter"/>
</dbReference>
<dbReference type="Gene3D" id="3.15.10.10">
    <property type="entry name" value="Bactericidal permeability-increasing protein, domain 1"/>
    <property type="match status" value="1"/>
</dbReference>